<dbReference type="HAMAP" id="MF_01229">
    <property type="entry name" value="Alkanesulf_monooxygen"/>
    <property type="match status" value="1"/>
</dbReference>
<comment type="function">
    <text evidence="7">Catalyzes the desulfonation of aliphatic sulfonates.</text>
</comment>
<keyword evidence="6 7" id="KW-0503">Monooxygenase</keyword>
<evidence type="ECO:0000313" key="9">
    <source>
        <dbReference type="EMBL" id="RUQ71356.1"/>
    </source>
</evidence>
<dbReference type="Gene3D" id="3.20.20.30">
    <property type="entry name" value="Luciferase-like domain"/>
    <property type="match status" value="1"/>
</dbReference>
<dbReference type="InterPro" id="IPR019911">
    <property type="entry name" value="Alkanesulphonate_mOase_FMN-dep"/>
</dbReference>
<evidence type="ECO:0000256" key="7">
    <source>
        <dbReference type="HAMAP-Rule" id="MF_01229"/>
    </source>
</evidence>
<keyword evidence="5 7" id="KW-0560">Oxidoreductase</keyword>
<name>A0A3S0V1D5_9PROT</name>
<dbReference type="EC" id="1.14.14.5" evidence="2 7"/>
<comment type="similarity">
    <text evidence="1 7">Belongs to the SsuD family.</text>
</comment>
<keyword evidence="3 7" id="KW-0285">Flavoprotein</keyword>
<dbReference type="Proteomes" id="UP000280346">
    <property type="component" value="Unassembled WGS sequence"/>
</dbReference>
<protein>
    <recommendedName>
        <fullName evidence="2 7">Alkanesulfonate monooxygenase</fullName>
        <ecNumber evidence="2 7">1.14.14.5</ecNumber>
    </recommendedName>
    <alternativeName>
        <fullName evidence="7">FMNH2-dependent aliphatic sulfonate monooxygenase</fullName>
    </alternativeName>
</protein>
<dbReference type="SUPFAM" id="SSF51679">
    <property type="entry name" value="Bacterial luciferase-like"/>
    <property type="match status" value="1"/>
</dbReference>
<evidence type="ECO:0000256" key="4">
    <source>
        <dbReference type="ARBA" id="ARBA00022643"/>
    </source>
</evidence>
<dbReference type="GO" id="GO:0046306">
    <property type="term" value="P:alkanesulfonate catabolic process"/>
    <property type="evidence" value="ECO:0007669"/>
    <property type="project" value="TreeGrafter"/>
</dbReference>
<feature type="domain" description="Luciferase-like" evidence="8">
    <location>
        <begin position="18"/>
        <end position="338"/>
    </location>
</feature>
<sequence length="401" mass="43469">MTTPSPATAATPAAPDILWFLPTAGDGAYLGSEIGHRPVDPKYLAEIARAADRLGYYGVLVPTGQSMEDPWITAAALIPQTERLRFLLALRPGVFTPALAARQAATLDRLSNGRVLINVVAGGAPQELAGDGFFLDHDARYDHAREFLHIWRGLLAGETVRYEGEHLKADGGRLLFPPVQRPHPPLYFGGSSPAAHQLAAELHDAYLTWGEPPEQVKAKIDDVRERAAKLGRTLRYGLRVHLIVRETEAEAWAAADRLISHLSDDTIAAAQKRFREESDAVGQHRMADLHGGRRDKLEISPNLWAGIGLVRGGAGTALVGDPKTVAARIREYQALGIDTIVASGYPHLEESYRVAELLFPELGIPAGGRRDRLAPVPAPVAARTETRLNWEGFPPPLVAAS</sequence>
<keyword evidence="4 7" id="KW-0288">FMN</keyword>
<evidence type="ECO:0000256" key="6">
    <source>
        <dbReference type="ARBA" id="ARBA00023033"/>
    </source>
</evidence>
<proteinExistence type="inferred from homology"/>
<dbReference type="PANTHER" id="PTHR42847:SF4">
    <property type="entry name" value="ALKANESULFONATE MONOOXYGENASE-RELATED"/>
    <property type="match status" value="1"/>
</dbReference>
<dbReference type="CDD" id="cd01094">
    <property type="entry name" value="Alkanesulfonate_monoxygenase"/>
    <property type="match status" value="1"/>
</dbReference>
<dbReference type="EMBL" id="RZIJ01000008">
    <property type="protein sequence ID" value="RUQ71356.1"/>
    <property type="molecule type" value="Genomic_DNA"/>
</dbReference>
<comment type="caution">
    <text evidence="9">The sequence shown here is derived from an EMBL/GenBank/DDBJ whole genome shotgun (WGS) entry which is preliminary data.</text>
</comment>
<dbReference type="GO" id="GO:0008726">
    <property type="term" value="F:alkanesulfonate monooxygenase activity"/>
    <property type="evidence" value="ECO:0007669"/>
    <property type="project" value="UniProtKB-UniRule"/>
</dbReference>
<organism evidence="9 10">
    <name type="scientific">Azospirillum doebereinerae</name>
    <dbReference type="NCBI Taxonomy" id="92933"/>
    <lineage>
        <taxon>Bacteria</taxon>
        <taxon>Pseudomonadati</taxon>
        <taxon>Pseudomonadota</taxon>
        <taxon>Alphaproteobacteria</taxon>
        <taxon>Rhodospirillales</taxon>
        <taxon>Azospirillaceae</taxon>
        <taxon>Azospirillum</taxon>
    </lineage>
</organism>
<dbReference type="NCBIfam" id="NF001939">
    <property type="entry name" value="PRK00719.1"/>
    <property type="match status" value="1"/>
</dbReference>
<evidence type="ECO:0000313" key="10">
    <source>
        <dbReference type="Proteomes" id="UP000280346"/>
    </source>
</evidence>
<dbReference type="Pfam" id="PF00296">
    <property type="entry name" value="Bac_luciferase"/>
    <property type="match status" value="1"/>
</dbReference>
<dbReference type="InterPro" id="IPR050172">
    <property type="entry name" value="SsuD_RutA_monooxygenase"/>
</dbReference>
<dbReference type="PANTHER" id="PTHR42847">
    <property type="entry name" value="ALKANESULFONATE MONOOXYGENASE"/>
    <property type="match status" value="1"/>
</dbReference>
<evidence type="ECO:0000256" key="2">
    <source>
        <dbReference type="ARBA" id="ARBA00012113"/>
    </source>
</evidence>
<dbReference type="RefSeq" id="WP_126998045.1">
    <property type="nucleotide sequence ID" value="NZ_JBNPXW010000003.1"/>
</dbReference>
<dbReference type="InterPro" id="IPR011251">
    <property type="entry name" value="Luciferase-like_dom"/>
</dbReference>
<dbReference type="AlphaFoldDB" id="A0A3S0V1D5"/>
<dbReference type="InterPro" id="IPR036661">
    <property type="entry name" value="Luciferase-like_sf"/>
</dbReference>
<accession>A0A3S0V1D5</accession>
<evidence type="ECO:0000256" key="3">
    <source>
        <dbReference type="ARBA" id="ARBA00022630"/>
    </source>
</evidence>
<evidence type="ECO:0000256" key="5">
    <source>
        <dbReference type="ARBA" id="ARBA00023002"/>
    </source>
</evidence>
<evidence type="ECO:0000256" key="1">
    <source>
        <dbReference type="ARBA" id="ARBA00007044"/>
    </source>
</evidence>
<dbReference type="OrthoDB" id="9814695at2"/>
<dbReference type="NCBIfam" id="TIGR03565">
    <property type="entry name" value="alk_sulf_monoox"/>
    <property type="match status" value="1"/>
</dbReference>
<comment type="catalytic activity">
    <reaction evidence="7">
        <text>an alkanesulfonate + FMNH2 + O2 = an aldehyde + FMN + sulfite + H2O + 2 H(+)</text>
        <dbReference type="Rhea" id="RHEA:23064"/>
        <dbReference type="ChEBI" id="CHEBI:15377"/>
        <dbReference type="ChEBI" id="CHEBI:15378"/>
        <dbReference type="ChEBI" id="CHEBI:15379"/>
        <dbReference type="ChEBI" id="CHEBI:17359"/>
        <dbReference type="ChEBI" id="CHEBI:17478"/>
        <dbReference type="ChEBI" id="CHEBI:57618"/>
        <dbReference type="ChEBI" id="CHEBI:58210"/>
        <dbReference type="ChEBI" id="CHEBI:134249"/>
        <dbReference type="EC" id="1.14.14.5"/>
    </reaction>
</comment>
<keyword evidence="10" id="KW-1185">Reference proteome</keyword>
<evidence type="ECO:0000259" key="8">
    <source>
        <dbReference type="Pfam" id="PF00296"/>
    </source>
</evidence>
<gene>
    <name evidence="7 9" type="primary">ssuD</name>
    <name evidence="9" type="ORF">EJ913_11890</name>
</gene>
<reference evidence="9 10" key="1">
    <citation type="submission" date="2018-12" db="EMBL/GenBank/DDBJ databases">
        <authorList>
            <person name="Yang Y."/>
        </authorList>
    </citation>
    <scope>NUCLEOTIDE SEQUENCE [LARGE SCALE GENOMIC DNA]</scope>
    <source>
        <strain evidence="9 10">GSF71</strain>
    </source>
</reference>